<sequence length="350" mass="38326">MALSEVTSPDPSDRAAVRDYVLGGPLIDQLSISRENATDDVVDRWTSVAARLCDQLSLEQASLDPAQASRVYRYYMPVYLWCLARLEAHRSASAPGAACPPLVVGLSAPQGCGKTTLVAQLTRLLDADGVRAASVSIDDVYLTGAEQETLANKNPHNPLLRFRGNAGSHDVALGVRTIESLKALNANPGSTTKVPRYDKTMRGGRGDRAPRDIWPTHTAPLHLVLLEGWMLGFSPVGDEAVKAFDPHLAAVNRELRRGGYDRLHLAVDDWVVVRVEHIEWVREWRLEAEREARAAGRGALTDDEVADFVDRFLPAYRAYLPGLYGDGPFGSQTGKVLTVRVDRGRNVLDV</sequence>
<keyword evidence="2" id="KW-1185">Reference proteome</keyword>
<reference evidence="1 2" key="1">
    <citation type="journal article" date="2009" name="Science">
        <title>Green evolution and dynamic adaptations revealed by genomes of the marine picoeukaryotes Micromonas.</title>
        <authorList>
            <person name="Worden A.Z."/>
            <person name="Lee J.H."/>
            <person name="Mock T."/>
            <person name="Rouze P."/>
            <person name="Simmons M.P."/>
            <person name="Aerts A.L."/>
            <person name="Allen A.E."/>
            <person name="Cuvelier M.L."/>
            <person name="Derelle E."/>
            <person name="Everett M.V."/>
            <person name="Foulon E."/>
            <person name="Grimwood J."/>
            <person name="Gundlach H."/>
            <person name="Henrissat B."/>
            <person name="Napoli C."/>
            <person name="McDonald S.M."/>
            <person name="Parker M.S."/>
            <person name="Rombauts S."/>
            <person name="Salamov A."/>
            <person name="Von Dassow P."/>
            <person name="Badger J.H."/>
            <person name="Coutinho P.M."/>
            <person name="Demir E."/>
            <person name="Dubchak I."/>
            <person name="Gentemann C."/>
            <person name="Eikrem W."/>
            <person name="Gready J.E."/>
            <person name="John U."/>
            <person name="Lanier W."/>
            <person name="Lindquist E.A."/>
            <person name="Lucas S."/>
            <person name="Mayer K.F."/>
            <person name="Moreau H."/>
            <person name="Not F."/>
            <person name="Otillar R."/>
            <person name="Panaud O."/>
            <person name="Pangilinan J."/>
            <person name="Paulsen I."/>
            <person name="Piegu B."/>
            <person name="Poliakov A."/>
            <person name="Robbens S."/>
            <person name="Schmutz J."/>
            <person name="Toulza E."/>
            <person name="Wyss T."/>
            <person name="Zelensky A."/>
            <person name="Zhou K."/>
            <person name="Armbrust E.V."/>
            <person name="Bhattacharya D."/>
            <person name="Goodenough U.W."/>
            <person name="Van de Peer Y."/>
            <person name="Grigoriev I.V."/>
        </authorList>
    </citation>
    <scope>NUCLEOTIDE SEQUENCE [LARGE SCALE GENOMIC DNA]</scope>
    <source>
        <strain evidence="2">RCC299 / NOUM17</strain>
    </source>
</reference>
<gene>
    <name evidence="1" type="primary">GLYK</name>
    <name evidence="1" type="ORF">MICPUN_96229</name>
</gene>
<dbReference type="GeneID" id="8240961"/>
<dbReference type="AlphaFoldDB" id="C1DYY5"/>
<dbReference type="STRING" id="296587.C1DYY5"/>
<dbReference type="PANTHER" id="PTHR10285">
    <property type="entry name" value="URIDINE KINASE"/>
    <property type="match status" value="1"/>
</dbReference>
<dbReference type="Gene3D" id="3.40.50.300">
    <property type="entry name" value="P-loop containing nucleotide triphosphate hydrolases"/>
    <property type="match status" value="1"/>
</dbReference>
<protein>
    <submittedName>
        <fullName evidence="1">Glycerate kinase</fullName>
    </submittedName>
</protein>
<dbReference type="OrthoDB" id="347435at2759"/>
<dbReference type="InParanoid" id="C1DYY5"/>
<dbReference type="KEGG" id="mis:MICPUN_96229"/>
<dbReference type="SUPFAM" id="SSF52540">
    <property type="entry name" value="P-loop containing nucleoside triphosphate hydrolases"/>
    <property type="match status" value="1"/>
</dbReference>
<proteinExistence type="predicted"/>
<dbReference type="OMA" id="WCEQQIS"/>
<keyword evidence="1" id="KW-0418">Kinase</keyword>
<keyword evidence="1" id="KW-0808">Transferase</keyword>
<dbReference type="RefSeq" id="XP_002500252.1">
    <property type="nucleotide sequence ID" value="XM_002500206.1"/>
</dbReference>
<dbReference type="EMBL" id="CP001323">
    <property type="protein sequence ID" value="ACO61510.1"/>
    <property type="molecule type" value="Genomic_DNA"/>
</dbReference>
<evidence type="ECO:0000313" key="1">
    <source>
        <dbReference type="EMBL" id="ACO61510.1"/>
    </source>
</evidence>
<dbReference type="FunCoup" id="C1DYY5">
    <property type="interactions" value="719"/>
</dbReference>
<dbReference type="eggNOG" id="KOG2878">
    <property type="taxonomic scope" value="Eukaryota"/>
</dbReference>
<dbReference type="InterPro" id="IPR027417">
    <property type="entry name" value="P-loop_NTPase"/>
</dbReference>
<evidence type="ECO:0000313" key="2">
    <source>
        <dbReference type="Proteomes" id="UP000002009"/>
    </source>
</evidence>
<dbReference type="GO" id="GO:0016301">
    <property type="term" value="F:kinase activity"/>
    <property type="evidence" value="ECO:0007669"/>
    <property type="project" value="UniProtKB-KW"/>
</dbReference>
<accession>C1DYY5</accession>
<dbReference type="Proteomes" id="UP000002009">
    <property type="component" value="Chromosome 2"/>
</dbReference>
<name>C1DYY5_MICCC</name>
<organism evidence="1 2">
    <name type="scientific">Micromonas commoda (strain RCC299 / NOUM17 / CCMP2709)</name>
    <name type="common">Picoplanktonic green alga</name>
    <dbReference type="NCBI Taxonomy" id="296587"/>
    <lineage>
        <taxon>Eukaryota</taxon>
        <taxon>Viridiplantae</taxon>
        <taxon>Chlorophyta</taxon>
        <taxon>Mamiellophyceae</taxon>
        <taxon>Mamiellales</taxon>
        <taxon>Mamiellaceae</taxon>
        <taxon>Micromonas</taxon>
    </lineage>
</organism>